<protein>
    <submittedName>
        <fullName evidence="1">Uncharacterized protein</fullName>
    </submittedName>
</protein>
<organism evidence="1 2">
    <name type="scientific">Alosa alosa</name>
    <name type="common">allis shad</name>
    <dbReference type="NCBI Taxonomy" id="278164"/>
    <lineage>
        <taxon>Eukaryota</taxon>
        <taxon>Metazoa</taxon>
        <taxon>Chordata</taxon>
        <taxon>Craniata</taxon>
        <taxon>Vertebrata</taxon>
        <taxon>Euteleostomi</taxon>
        <taxon>Actinopterygii</taxon>
        <taxon>Neopterygii</taxon>
        <taxon>Teleostei</taxon>
        <taxon>Clupei</taxon>
        <taxon>Clupeiformes</taxon>
        <taxon>Clupeoidei</taxon>
        <taxon>Clupeidae</taxon>
        <taxon>Alosa</taxon>
    </lineage>
</organism>
<name>A0AAV6GQ97_9TELE</name>
<proteinExistence type="predicted"/>
<comment type="caution">
    <text evidence="1">The sequence shown here is derived from an EMBL/GenBank/DDBJ whole genome shotgun (WGS) entry which is preliminary data.</text>
</comment>
<dbReference type="Proteomes" id="UP000823561">
    <property type="component" value="Chromosome 8"/>
</dbReference>
<dbReference type="PANTHER" id="PTHR31025:SF19">
    <property type="entry name" value="SI:CH73-42K18.1-RELATED"/>
    <property type="match status" value="1"/>
</dbReference>
<gene>
    <name evidence="1" type="ORF">AALO_G00113330</name>
</gene>
<dbReference type="AlphaFoldDB" id="A0AAV6GQ97"/>
<sequence>MAAASPEPMILRVVQPDQARKFKLSSRPASVDALINILKEQLDIDLDFDLLYEDPDFDGKLTSLNDIEELPQKAVVHISLSQDSSSSSLLSDVSSPECLSRWPTGPFPVPTFDFDVEVELRDGNAEYEKNHTPLKVTRDLKHDILEKLASTIYGFKAYPSDEDIAMAAEALVAKHPCLKEAGSETGWNGWKCNLKFKMGNYRIKMRRAGCQEVLHRRV</sequence>
<dbReference type="PANTHER" id="PTHR31025">
    <property type="entry name" value="SI:CH211-196P9.1-RELATED"/>
    <property type="match status" value="1"/>
</dbReference>
<keyword evidence="2" id="KW-1185">Reference proteome</keyword>
<accession>A0AAV6GQ97</accession>
<dbReference type="EMBL" id="JADWDJ010000008">
    <property type="protein sequence ID" value="KAG5277080.1"/>
    <property type="molecule type" value="Genomic_DNA"/>
</dbReference>
<evidence type="ECO:0000313" key="2">
    <source>
        <dbReference type="Proteomes" id="UP000823561"/>
    </source>
</evidence>
<evidence type="ECO:0000313" key="1">
    <source>
        <dbReference type="EMBL" id="KAG5277080.1"/>
    </source>
</evidence>
<reference evidence="1" key="1">
    <citation type="submission" date="2020-10" db="EMBL/GenBank/DDBJ databases">
        <title>Chromosome-scale genome assembly of the Allis shad, Alosa alosa.</title>
        <authorList>
            <person name="Margot Z."/>
            <person name="Christophe K."/>
            <person name="Cabau C."/>
            <person name="Louis A."/>
            <person name="Berthelot C."/>
            <person name="Parey E."/>
            <person name="Roest Crollius H."/>
            <person name="Montfort J."/>
            <person name="Robinson-Rechavi M."/>
            <person name="Bucao C."/>
            <person name="Bouchez O."/>
            <person name="Gislard M."/>
            <person name="Lluch J."/>
            <person name="Milhes M."/>
            <person name="Lampietro C."/>
            <person name="Lopez Roques C."/>
            <person name="Donnadieu C."/>
            <person name="Braasch I."/>
            <person name="Desvignes T."/>
            <person name="Postlethwait J."/>
            <person name="Bobe J."/>
            <person name="Guiguen Y."/>
        </authorList>
    </citation>
    <scope>NUCLEOTIDE SEQUENCE</scope>
    <source>
        <strain evidence="1">M-15738</strain>
        <tissue evidence="1">Blood</tissue>
    </source>
</reference>